<evidence type="ECO:0000313" key="1">
    <source>
        <dbReference type="EMBL" id="GAY74918.1"/>
    </source>
</evidence>
<proteinExistence type="predicted"/>
<reference evidence="1 2" key="1">
    <citation type="submission" date="2017-11" db="EMBL/GenBank/DDBJ databases">
        <title>Draft Genome Sequence of Sporolactobacillus inulinus NBRC 111894 Isolated from Koso, a Japanese Sugar-Vegetable Fermented Beverage.</title>
        <authorList>
            <person name="Chiou T.Y."/>
            <person name="Oshima K."/>
            <person name="Suda W."/>
            <person name="Hattori M."/>
            <person name="Takahashi T."/>
        </authorList>
    </citation>
    <scope>NUCLEOTIDE SEQUENCE [LARGE SCALE GENOMIC DNA]</scope>
    <source>
        <strain evidence="1 2">NBRC111894</strain>
    </source>
</reference>
<accession>A0A4Y1Z7J5</accession>
<gene>
    <name evidence="1" type="ORF">NBRC111894_472</name>
</gene>
<sequence>MASLPRGAFYLLGNCHYGSVYNGFTFLGRLVSMKRIFSIVSIISMVLFGLTVSSANGEGRTRTSVTTPDGKLLLPASESHDNLPQRTGKEHAYKDAWYSFSLTLDYPHYKNQVAYKDKSAAKQTLRRAKTYLDEVTVKGHDFSAASDLQRDPSWEKFGENLAKLQNRDFGESEILNDLNNAGALFLQVQRYDDEPSLRYLYEIISDLSRKLNGGSKFYGITRTYGNKSEAIHSYLESKLD</sequence>
<dbReference type="AlphaFoldDB" id="A0A4Y1Z7J5"/>
<dbReference type="EMBL" id="BEXB01000002">
    <property type="protein sequence ID" value="GAY74918.1"/>
    <property type="molecule type" value="Genomic_DNA"/>
</dbReference>
<name>A0A4Y1Z7J5_9BACL</name>
<dbReference type="Proteomes" id="UP000319716">
    <property type="component" value="Unassembled WGS sequence"/>
</dbReference>
<evidence type="ECO:0000313" key="2">
    <source>
        <dbReference type="Proteomes" id="UP000319716"/>
    </source>
</evidence>
<protein>
    <submittedName>
        <fullName evidence="1">Uncharacterized protein</fullName>
    </submittedName>
</protein>
<organism evidence="1 2">
    <name type="scientific">Sporolactobacillus inulinus</name>
    <dbReference type="NCBI Taxonomy" id="2078"/>
    <lineage>
        <taxon>Bacteria</taxon>
        <taxon>Bacillati</taxon>
        <taxon>Bacillota</taxon>
        <taxon>Bacilli</taxon>
        <taxon>Bacillales</taxon>
        <taxon>Sporolactobacillaceae</taxon>
        <taxon>Sporolactobacillus</taxon>
    </lineage>
</organism>
<comment type="caution">
    <text evidence="1">The sequence shown here is derived from an EMBL/GenBank/DDBJ whole genome shotgun (WGS) entry which is preliminary data.</text>
</comment>